<evidence type="ECO:0000313" key="6">
    <source>
        <dbReference type="Proteomes" id="UP000002941"/>
    </source>
</evidence>
<organism evidence="5 6">
    <name type="scientific">Actinomyces massiliensis F0489</name>
    <dbReference type="NCBI Taxonomy" id="1125718"/>
    <lineage>
        <taxon>Bacteria</taxon>
        <taxon>Bacillati</taxon>
        <taxon>Actinomycetota</taxon>
        <taxon>Actinomycetes</taxon>
        <taxon>Actinomycetales</taxon>
        <taxon>Actinomycetaceae</taxon>
        <taxon>Actinomyces</taxon>
    </lineage>
</organism>
<keyword evidence="2" id="KW-0812">Transmembrane</keyword>
<feature type="transmembrane region" description="Helical" evidence="2">
    <location>
        <begin position="211"/>
        <end position="236"/>
    </location>
</feature>
<sequence>MSLVTSTPSDTAPAPAASTRQPSSAHSDALRYGWILPRRRGAYLTGTAGPNRLGGLDAARGLALLGMMAAHVGFTTCGLTSLSGVLDQAHGRSAVLFAVIAGFSLGIMSGRARPHTGEALIRTRLRILVRSALLLAMGTGLALLGPPVGVTLGYYAAWFALALPVLSWRPRNLFILAAVIAVVGPVIKLGTPVALSHLGMTAYPTSGDGNAAVVSLLITGFYPGALWMAYIFLGLGLSRLDWSRSRNLWRLAAVGALCAVIGYGAGWSVSRVVNPDKPDAYHLVSPADAEQCVNGQSRSAQQIGANRARGGQADGPAAPDTAQPPSDSGSANMTDATGATDATDATDTDATAADTTDSSTGITTGSGDANDMSGMNRMGGQPVNPAPFNAKALATAGPHTDTTFEAVGSGGTAMLVIALLQLVSRRLRWVVAPLAAVGSMSLTVYCGHVAAIWALNALTFTTDAEDNLLWAVMSTGFIAFAMAWFAVWARGPLEHLVHVVSMRATRG</sequence>
<dbReference type="InterPro" id="IPR007349">
    <property type="entry name" value="DUF418"/>
</dbReference>
<keyword evidence="2" id="KW-1133">Transmembrane helix</keyword>
<dbReference type="EMBL" id="AKFT01000171">
    <property type="protein sequence ID" value="EJF40392.1"/>
    <property type="molecule type" value="Genomic_DNA"/>
</dbReference>
<protein>
    <submittedName>
        <fullName evidence="5">PF07786 family protein</fullName>
    </submittedName>
</protein>
<keyword evidence="2" id="KW-0472">Membrane</keyword>
<feature type="domain" description="DUF418" evidence="3">
    <location>
        <begin position="410"/>
        <end position="501"/>
    </location>
</feature>
<dbReference type="AlphaFoldDB" id="J0N7B5"/>
<gene>
    <name evidence="5" type="ORF">HMPREF1318_0782</name>
</gene>
<evidence type="ECO:0000256" key="2">
    <source>
        <dbReference type="SAM" id="Phobius"/>
    </source>
</evidence>
<dbReference type="Pfam" id="PF07786">
    <property type="entry name" value="HGSNAT_cat"/>
    <property type="match status" value="1"/>
</dbReference>
<evidence type="ECO:0000313" key="5">
    <source>
        <dbReference type="EMBL" id="EJF40392.1"/>
    </source>
</evidence>
<feature type="transmembrane region" description="Helical" evidence="2">
    <location>
        <begin position="467"/>
        <end position="488"/>
    </location>
</feature>
<feature type="transmembrane region" description="Helical" evidence="2">
    <location>
        <begin position="406"/>
        <end position="423"/>
    </location>
</feature>
<evidence type="ECO:0000259" key="4">
    <source>
        <dbReference type="Pfam" id="PF07786"/>
    </source>
</evidence>
<feature type="domain" description="Heparan-alpha-glucosaminide N-acetyltransferase catalytic" evidence="4">
    <location>
        <begin position="52"/>
        <end position="244"/>
    </location>
</feature>
<evidence type="ECO:0000259" key="3">
    <source>
        <dbReference type="Pfam" id="PF04235"/>
    </source>
</evidence>
<feature type="compositionally biased region" description="Low complexity" evidence="1">
    <location>
        <begin position="1"/>
        <end position="19"/>
    </location>
</feature>
<dbReference type="PANTHER" id="PTHR30590:SF3">
    <property type="entry name" value="HYPOTHETICAL MEMBRANE SPANNING PROTEIN"/>
    <property type="match status" value="1"/>
</dbReference>
<feature type="region of interest" description="Disordered" evidence="1">
    <location>
        <begin position="1"/>
        <end position="25"/>
    </location>
</feature>
<evidence type="ECO:0000256" key="1">
    <source>
        <dbReference type="SAM" id="MobiDB-lite"/>
    </source>
</evidence>
<dbReference type="Pfam" id="PF04235">
    <property type="entry name" value="DUF418"/>
    <property type="match status" value="1"/>
</dbReference>
<dbReference type="PATRIC" id="fig|1125718.3.peg.2088"/>
<name>J0N7B5_9ACTO</name>
<accession>J0N7B5</accession>
<dbReference type="eggNOG" id="COG3503">
    <property type="taxonomic scope" value="Bacteria"/>
</dbReference>
<feature type="transmembrane region" description="Helical" evidence="2">
    <location>
        <begin position="62"/>
        <end position="83"/>
    </location>
</feature>
<feature type="compositionally biased region" description="Low complexity" evidence="1">
    <location>
        <begin position="334"/>
        <end position="369"/>
    </location>
</feature>
<proteinExistence type="predicted"/>
<feature type="transmembrane region" description="Helical" evidence="2">
    <location>
        <begin position="248"/>
        <end position="269"/>
    </location>
</feature>
<comment type="caution">
    <text evidence="5">The sequence shown here is derived from an EMBL/GenBank/DDBJ whole genome shotgun (WGS) entry which is preliminary data.</text>
</comment>
<dbReference type="InterPro" id="IPR012429">
    <property type="entry name" value="HGSNAT_cat"/>
</dbReference>
<feature type="transmembrane region" description="Helical" evidence="2">
    <location>
        <begin position="152"/>
        <end position="168"/>
    </location>
</feature>
<dbReference type="InterPro" id="IPR052529">
    <property type="entry name" value="Bact_Transport_Assoc"/>
</dbReference>
<feature type="compositionally biased region" description="Polar residues" evidence="1">
    <location>
        <begin position="323"/>
        <end position="333"/>
    </location>
</feature>
<dbReference type="PANTHER" id="PTHR30590">
    <property type="entry name" value="INNER MEMBRANE PROTEIN"/>
    <property type="match status" value="1"/>
</dbReference>
<feature type="transmembrane region" description="Helical" evidence="2">
    <location>
        <begin position="430"/>
        <end position="455"/>
    </location>
</feature>
<feature type="region of interest" description="Disordered" evidence="1">
    <location>
        <begin position="292"/>
        <end position="376"/>
    </location>
</feature>
<feature type="transmembrane region" description="Helical" evidence="2">
    <location>
        <begin position="89"/>
        <end position="107"/>
    </location>
</feature>
<dbReference type="RefSeq" id="WP_008732542.1">
    <property type="nucleotide sequence ID" value="NZ_AKFT01000171.1"/>
</dbReference>
<dbReference type="Proteomes" id="UP000002941">
    <property type="component" value="Unassembled WGS sequence"/>
</dbReference>
<dbReference type="OrthoDB" id="4966979at2"/>
<feature type="transmembrane region" description="Helical" evidence="2">
    <location>
        <begin position="173"/>
        <end position="191"/>
    </location>
</feature>
<keyword evidence="6" id="KW-1185">Reference proteome</keyword>
<reference evidence="5 6" key="1">
    <citation type="submission" date="2012-05" db="EMBL/GenBank/DDBJ databases">
        <authorList>
            <person name="Harkins D.M."/>
            <person name="Madupu R."/>
            <person name="Durkin A.S."/>
            <person name="Torralba M."/>
            <person name="Methe B."/>
            <person name="Sutton G.G."/>
            <person name="Nelson K.E."/>
        </authorList>
    </citation>
    <scope>NUCLEOTIDE SEQUENCE [LARGE SCALE GENOMIC DNA]</scope>
    <source>
        <strain evidence="5 6">F0489</strain>
    </source>
</reference>
<feature type="compositionally biased region" description="Polar residues" evidence="1">
    <location>
        <begin position="293"/>
        <end position="304"/>
    </location>
</feature>